<dbReference type="InterPro" id="IPR013078">
    <property type="entry name" value="His_Pase_superF_clade-1"/>
</dbReference>
<evidence type="ECO:0000313" key="3">
    <source>
        <dbReference type="Proteomes" id="UP000278398"/>
    </source>
</evidence>
<organism evidence="2 3">
    <name type="scientific">Aquibium carbonis</name>
    <dbReference type="NCBI Taxonomy" id="2495581"/>
    <lineage>
        <taxon>Bacteria</taxon>
        <taxon>Pseudomonadati</taxon>
        <taxon>Pseudomonadota</taxon>
        <taxon>Alphaproteobacteria</taxon>
        <taxon>Hyphomicrobiales</taxon>
        <taxon>Phyllobacteriaceae</taxon>
        <taxon>Aquibium</taxon>
    </lineage>
</organism>
<keyword evidence="1" id="KW-0732">Signal</keyword>
<protein>
    <submittedName>
        <fullName evidence="2">Histidine phosphatase family protein</fullName>
    </submittedName>
</protein>
<feature type="signal peptide" evidence="1">
    <location>
        <begin position="1"/>
        <end position="21"/>
    </location>
</feature>
<name>A0A429YJ90_9HYPH</name>
<dbReference type="SUPFAM" id="SSF53254">
    <property type="entry name" value="Phosphoglycerate mutase-like"/>
    <property type="match status" value="1"/>
</dbReference>
<keyword evidence="3" id="KW-1185">Reference proteome</keyword>
<proteinExistence type="predicted"/>
<accession>A0A429YJ90</accession>
<dbReference type="Proteomes" id="UP000278398">
    <property type="component" value="Unassembled WGS sequence"/>
</dbReference>
<feature type="chain" id="PRO_5019141988" evidence="1">
    <location>
        <begin position="22"/>
        <end position="186"/>
    </location>
</feature>
<reference evidence="2 3" key="1">
    <citation type="submission" date="2018-12" db="EMBL/GenBank/DDBJ databases">
        <title>Mesorhizobium carbonis sp. nov., isolated from coal mine water.</title>
        <authorList>
            <person name="Xin W."/>
            <person name="Xu Z."/>
            <person name="Xiang F."/>
            <person name="Zhang J."/>
            <person name="Xi L."/>
            <person name="Liu J."/>
        </authorList>
    </citation>
    <scope>NUCLEOTIDE SEQUENCE [LARGE SCALE GENOMIC DNA]</scope>
    <source>
        <strain evidence="2 3">B2.3</strain>
    </source>
</reference>
<dbReference type="RefSeq" id="WP_126702452.1">
    <property type="nucleotide sequence ID" value="NZ_RWKW01000127.1"/>
</dbReference>
<comment type="caution">
    <text evidence="2">The sequence shown here is derived from an EMBL/GenBank/DDBJ whole genome shotgun (WGS) entry which is preliminary data.</text>
</comment>
<dbReference type="AlphaFoldDB" id="A0A429YJ90"/>
<evidence type="ECO:0000256" key="1">
    <source>
        <dbReference type="SAM" id="SignalP"/>
    </source>
</evidence>
<dbReference type="Pfam" id="PF00300">
    <property type="entry name" value="His_Phos_1"/>
    <property type="match status" value="1"/>
</dbReference>
<dbReference type="Gene3D" id="3.40.50.1240">
    <property type="entry name" value="Phosphoglycerate mutase-like"/>
    <property type="match status" value="1"/>
</dbReference>
<sequence>MVRWLWVVVGMGLVMAAPASADETDRALLAEGGRTVLIRHATAPGTGDPAHFDVNDCATQRNLSEAGRAQARRIGERFAAWGVTVEAVLSGRWCRSLDTARLAFGAERVEPFEPLDSFFRDRSAEPGQTAATKARIAGFEGDGVLVMVTHQVNITALTGIVPAQGEAIVVEPSGDEIVVVGRIRFD</sequence>
<gene>
    <name evidence="2" type="ORF">EJC49_23980</name>
</gene>
<evidence type="ECO:0000313" key="2">
    <source>
        <dbReference type="EMBL" id="RST81531.1"/>
    </source>
</evidence>
<dbReference type="EMBL" id="RWKW01000127">
    <property type="protein sequence ID" value="RST81531.1"/>
    <property type="molecule type" value="Genomic_DNA"/>
</dbReference>
<dbReference type="OrthoDB" id="2237472at2"/>
<dbReference type="InterPro" id="IPR029033">
    <property type="entry name" value="His_PPase_superfam"/>
</dbReference>